<evidence type="ECO:0000313" key="4">
    <source>
        <dbReference type="Proteomes" id="UP000199360"/>
    </source>
</evidence>
<keyword evidence="1" id="KW-1133">Transmembrane helix</keyword>
<name>A0A1C5INK9_9ACTN</name>
<accession>A0A1C5INK9</accession>
<dbReference type="RefSeq" id="WP_139128670.1">
    <property type="nucleotide sequence ID" value="NZ_FMDM01000006.1"/>
</dbReference>
<keyword evidence="1" id="KW-0472">Membrane</keyword>
<feature type="signal peptide" evidence="2">
    <location>
        <begin position="1"/>
        <end position="26"/>
    </location>
</feature>
<feature type="chain" id="PRO_5008718893" description="LPXTG-motif cell wall anchor domain-containing protein" evidence="2">
    <location>
        <begin position="27"/>
        <end position="390"/>
    </location>
</feature>
<protein>
    <recommendedName>
        <fullName evidence="5">LPXTG-motif cell wall anchor domain-containing protein</fullName>
    </recommendedName>
</protein>
<dbReference type="EMBL" id="FMDM01000006">
    <property type="protein sequence ID" value="SCG59601.1"/>
    <property type="molecule type" value="Genomic_DNA"/>
</dbReference>
<gene>
    <name evidence="3" type="ORF">GA0070213_106225</name>
</gene>
<dbReference type="Proteomes" id="UP000199360">
    <property type="component" value="Unassembled WGS sequence"/>
</dbReference>
<keyword evidence="2" id="KW-0732">Signal</keyword>
<keyword evidence="1" id="KW-0812">Transmembrane</keyword>
<dbReference type="OrthoDB" id="3405264at2"/>
<reference evidence="4" key="1">
    <citation type="submission" date="2016-06" db="EMBL/GenBank/DDBJ databases">
        <authorList>
            <person name="Varghese N."/>
            <person name="Submissions Spin"/>
        </authorList>
    </citation>
    <scope>NUCLEOTIDE SEQUENCE [LARGE SCALE GENOMIC DNA]</scope>
    <source>
        <strain evidence="4">DSM 45647</strain>
    </source>
</reference>
<evidence type="ECO:0008006" key="5">
    <source>
        <dbReference type="Google" id="ProtNLM"/>
    </source>
</evidence>
<dbReference type="STRING" id="745366.GA0070213_106225"/>
<keyword evidence="4" id="KW-1185">Reference proteome</keyword>
<organism evidence="3 4">
    <name type="scientific">Micromonospora humi</name>
    <dbReference type="NCBI Taxonomy" id="745366"/>
    <lineage>
        <taxon>Bacteria</taxon>
        <taxon>Bacillati</taxon>
        <taxon>Actinomycetota</taxon>
        <taxon>Actinomycetes</taxon>
        <taxon>Micromonosporales</taxon>
        <taxon>Micromonosporaceae</taxon>
        <taxon>Micromonospora</taxon>
    </lineage>
</organism>
<evidence type="ECO:0000313" key="3">
    <source>
        <dbReference type="EMBL" id="SCG59601.1"/>
    </source>
</evidence>
<evidence type="ECO:0000256" key="2">
    <source>
        <dbReference type="SAM" id="SignalP"/>
    </source>
</evidence>
<proteinExistence type="predicted"/>
<dbReference type="AlphaFoldDB" id="A0A1C5INK9"/>
<feature type="transmembrane region" description="Helical" evidence="1">
    <location>
        <begin position="352"/>
        <end position="373"/>
    </location>
</feature>
<sequence>MLIRSRVLAGATGVLAAGLFAAPAMAEPNSADLAIEATGTTIAVGAPGKTASVSLVNKSKVDAKGILVGLDISKLDTAKVDIDESGCNKREDGIILCGIEGDVLKAGADVDWGFPLKRKGTGVGDAGEISAIILHDGPDPDESNNEVTVKVKVEGTGPDLTVVASDVDKAVKVEGNKLSVVGDLHAGETAQLIYSTWNQGDATASGLKIGVKLPKGVTFAEAEEGCVDDAAKSSRVCTYQDLDFIPESKDKPGDDQIAGGRFFHLLTVGKDVKAGSLSGGKVTVEALGTQSLTARATGRSALPANAEAAAPVEVDATDNTDAYAVVVAAAQGGSGGGDGDDDGGLPVTGPQAGLLGGVGVAVLAAGGALFMAARRRRVVLVTPGDEKSTV</sequence>
<evidence type="ECO:0000256" key="1">
    <source>
        <dbReference type="SAM" id="Phobius"/>
    </source>
</evidence>